<dbReference type="CDD" id="cd22911">
    <property type="entry name" value="HFD_H3"/>
    <property type="match status" value="1"/>
</dbReference>
<dbReference type="PANTHER" id="PTHR45810:SF17">
    <property type="entry name" value="HISTONE H3-LIKE CENTROMERIC PROTEIN A"/>
    <property type="match status" value="1"/>
</dbReference>
<protein>
    <submittedName>
        <fullName evidence="10">Histone H3.3 type 2</fullName>
    </submittedName>
</protein>
<evidence type="ECO:0000256" key="7">
    <source>
        <dbReference type="ARBA" id="ARBA00023269"/>
    </source>
</evidence>
<keyword evidence="5" id="KW-0238">DNA-binding</keyword>
<gene>
    <name evidence="10" type="primary">his-72</name>
    <name evidence="10" type="ORF">Tcan_16683</name>
</gene>
<proteinExistence type="inferred from homology"/>
<dbReference type="GO" id="GO:0030527">
    <property type="term" value="F:structural constituent of chromatin"/>
    <property type="evidence" value="ECO:0007669"/>
    <property type="project" value="InterPro"/>
</dbReference>
<dbReference type="Pfam" id="PF00125">
    <property type="entry name" value="Histone"/>
    <property type="match status" value="1"/>
</dbReference>
<evidence type="ECO:0000256" key="8">
    <source>
        <dbReference type="SAM" id="MobiDB-lite"/>
    </source>
</evidence>
<evidence type="ECO:0000256" key="5">
    <source>
        <dbReference type="ARBA" id="ARBA00023125"/>
    </source>
</evidence>
<dbReference type="PRINTS" id="PR00622">
    <property type="entry name" value="HISTONEH3"/>
</dbReference>
<dbReference type="InterPro" id="IPR007125">
    <property type="entry name" value="H2A/H2B/H3"/>
</dbReference>
<dbReference type="SUPFAM" id="SSF47113">
    <property type="entry name" value="Histone-fold"/>
    <property type="match status" value="1"/>
</dbReference>
<evidence type="ECO:0000313" key="11">
    <source>
        <dbReference type="Proteomes" id="UP000031036"/>
    </source>
</evidence>
<dbReference type="GO" id="GO:0046982">
    <property type="term" value="F:protein heterodimerization activity"/>
    <property type="evidence" value="ECO:0007669"/>
    <property type="project" value="InterPro"/>
</dbReference>
<dbReference type="Gene3D" id="1.10.20.10">
    <property type="entry name" value="Histone, subunit A"/>
    <property type="match status" value="1"/>
</dbReference>
<dbReference type="OrthoDB" id="5843301at2759"/>
<dbReference type="GO" id="GO:0000786">
    <property type="term" value="C:nucleosome"/>
    <property type="evidence" value="ECO:0007669"/>
    <property type="project" value="UniProtKB-KW"/>
</dbReference>
<sequence length="176" mass="19866">MVRKKPSVHHIDVSSQRTLDSFASPFDRRVSSDPYGAAPYAKSTGSSTQARGGGAPRFGKKAIEYSKNDDRGGRVITQKRRYRPGTKALREIRRFQKTTDLLINKLPFARLVREVTAEISSSQKYRFQVAATGALQEAAEAFLVQLFENSYLCSIHAKRVTLMPRDMQLVLRIINF</sequence>
<comment type="subcellular location">
    <subcellularLocation>
        <location evidence="2">Chromosome</location>
    </subcellularLocation>
    <subcellularLocation>
        <location evidence="1">Nucleus</location>
    </subcellularLocation>
</comment>
<dbReference type="STRING" id="6265.A0A0B2VWQ2"/>
<dbReference type="EMBL" id="JPKZ01000799">
    <property type="protein sequence ID" value="KHN85390.1"/>
    <property type="molecule type" value="Genomic_DNA"/>
</dbReference>
<name>A0A0B2VWQ2_TOXCA</name>
<comment type="caution">
    <text evidence="10">The sequence shown here is derived from an EMBL/GenBank/DDBJ whole genome shotgun (WGS) entry which is preliminary data.</text>
</comment>
<reference evidence="10 11" key="1">
    <citation type="submission" date="2014-11" db="EMBL/GenBank/DDBJ databases">
        <title>Genetic blueprint of the zoonotic pathogen Toxocara canis.</title>
        <authorList>
            <person name="Zhu X.-Q."/>
            <person name="Korhonen P.K."/>
            <person name="Cai H."/>
            <person name="Young N.D."/>
            <person name="Nejsum P."/>
            <person name="von Samson-Himmelstjerna G."/>
            <person name="Boag P.R."/>
            <person name="Tan P."/>
            <person name="Li Q."/>
            <person name="Min J."/>
            <person name="Yang Y."/>
            <person name="Wang X."/>
            <person name="Fang X."/>
            <person name="Hall R.S."/>
            <person name="Hofmann A."/>
            <person name="Sternberg P.W."/>
            <person name="Jex A.R."/>
            <person name="Gasser R.B."/>
        </authorList>
    </citation>
    <scope>NUCLEOTIDE SEQUENCE [LARGE SCALE GENOMIC DNA]</scope>
    <source>
        <strain evidence="10">PN_DK_2014</strain>
    </source>
</reference>
<dbReference type="OMA" id="IANEMSD"/>
<feature type="region of interest" description="Disordered" evidence="8">
    <location>
        <begin position="22"/>
        <end position="59"/>
    </location>
</feature>
<evidence type="ECO:0000256" key="2">
    <source>
        <dbReference type="ARBA" id="ARBA00004286"/>
    </source>
</evidence>
<evidence type="ECO:0000256" key="6">
    <source>
        <dbReference type="ARBA" id="ARBA00023242"/>
    </source>
</evidence>
<comment type="similarity">
    <text evidence="3">Belongs to the histone H3 family.</text>
</comment>
<dbReference type="FunFam" id="1.10.20.10:FF:000085">
    <property type="entry name" value="Histone H3.2"/>
    <property type="match status" value="1"/>
</dbReference>
<dbReference type="InterPro" id="IPR000164">
    <property type="entry name" value="Histone_H3/CENP-A"/>
</dbReference>
<dbReference type="GO" id="GO:0003677">
    <property type="term" value="F:DNA binding"/>
    <property type="evidence" value="ECO:0007669"/>
    <property type="project" value="UniProtKB-KW"/>
</dbReference>
<evidence type="ECO:0000259" key="9">
    <source>
        <dbReference type="Pfam" id="PF00125"/>
    </source>
</evidence>
<evidence type="ECO:0000256" key="3">
    <source>
        <dbReference type="ARBA" id="ARBA00010343"/>
    </source>
</evidence>
<keyword evidence="6" id="KW-0539">Nucleus</keyword>
<dbReference type="SMART" id="SM00428">
    <property type="entry name" value="H3"/>
    <property type="match status" value="1"/>
</dbReference>
<accession>A0A0B2VWQ2</accession>
<dbReference type="InterPro" id="IPR009072">
    <property type="entry name" value="Histone-fold"/>
</dbReference>
<evidence type="ECO:0000313" key="10">
    <source>
        <dbReference type="EMBL" id="KHN85390.1"/>
    </source>
</evidence>
<evidence type="ECO:0000256" key="1">
    <source>
        <dbReference type="ARBA" id="ARBA00004123"/>
    </source>
</evidence>
<feature type="domain" description="Core Histone H2A/H2B/H3" evidence="9">
    <location>
        <begin position="84"/>
        <end position="173"/>
    </location>
</feature>
<keyword evidence="7" id="KW-0544">Nucleosome core</keyword>
<dbReference type="Proteomes" id="UP000031036">
    <property type="component" value="Unassembled WGS sequence"/>
</dbReference>
<keyword evidence="4" id="KW-0158">Chromosome</keyword>
<dbReference type="AlphaFoldDB" id="A0A0B2VWQ2"/>
<dbReference type="GO" id="GO:0005634">
    <property type="term" value="C:nucleus"/>
    <property type="evidence" value="ECO:0007669"/>
    <property type="project" value="UniProtKB-SubCell"/>
</dbReference>
<organism evidence="10 11">
    <name type="scientific">Toxocara canis</name>
    <name type="common">Canine roundworm</name>
    <dbReference type="NCBI Taxonomy" id="6265"/>
    <lineage>
        <taxon>Eukaryota</taxon>
        <taxon>Metazoa</taxon>
        <taxon>Ecdysozoa</taxon>
        <taxon>Nematoda</taxon>
        <taxon>Chromadorea</taxon>
        <taxon>Rhabditida</taxon>
        <taxon>Spirurina</taxon>
        <taxon>Ascaridomorpha</taxon>
        <taxon>Ascaridoidea</taxon>
        <taxon>Toxocaridae</taxon>
        <taxon>Toxocara</taxon>
    </lineage>
</organism>
<dbReference type="PROSITE" id="PS00959">
    <property type="entry name" value="HISTONE_H3_2"/>
    <property type="match status" value="1"/>
</dbReference>
<dbReference type="PANTHER" id="PTHR45810">
    <property type="entry name" value="HISTONE H3.2"/>
    <property type="match status" value="1"/>
</dbReference>
<keyword evidence="11" id="KW-1185">Reference proteome</keyword>
<evidence type="ECO:0000256" key="4">
    <source>
        <dbReference type="ARBA" id="ARBA00022454"/>
    </source>
</evidence>